<dbReference type="InterPro" id="IPR001019">
    <property type="entry name" value="Gprotein_alpha_su"/>
</dbReference>
<dbReference type="SUPFAM" id="SSF47895">
    <property type="entry name" value="Transducin (alpha subunit), insertion domain"/>
    <property type="match status" value="1"/>
</dbReference>
<dbReference type="GO" id="GO:0007186">
    <property type="term" value="P:G protein-coupled receptor signaling pathway"/>
    <property type="evidence" value="ECO:0007669"/>
    <property type="project" value="InterPro"/>
</dbReference>
<gene>
    <name evidence="14" type="ORF">LITE_LOCUS29204</name>
</gene>
<dbReference type="EMBL" id="CAMGYJ010000007">
    <property type="protein sequence ID" value="CAI0446902.1"/>
    <property type="molecule type" value="Genomic_DNA"/>
</dbReference>
<keyword evidence="4" id="KW-0863">Zinc-finger</keyword>
<evidence type="ECO:0000313" key="14">
    <source>
        <dbReference type="EMBL" id="CAI0446902.1"/>
    </source>
</evidence>
<evidence type="ECO:0000256" key="3">
    <source>
        <dbReference type="ARBA" id="ARBA00022741"/>
    </source>
</evidence>
<dbReference type="SUPFAM" id="SSF57903">
    <property type="entry name" value="FYVE/PHD zinc finger"/>
    <property type="match status" value="1"/>
</dbReference>
<evidence type="ECO:0000256" key="4">
    <source>
        <dbReference type="ARBA" id="ARBA00022771"/>
    </source>
</evidence>
<dbReference type="GO" id="GO:0005525">
    <property type="term" value="F:GTP binding"/>
    <property type="evidence" value="ECO:0007669"/>
    <property type="project" value="UniProtKB-KW"/>
</dbReference>
<evidence type="ECO:0000256" key="10">
    <source>
        <dbReference type="ARBA" id="ARBA00060880"/>
    </source>
</evidence>
<evidence type="ECO:0000256" key="11">
    <source>
        <dbReference type="PIRSR" id="PIRSR601019-1"/>
    </source>
</evidence>
<dbReference type="InterPro" id="IPR053057">
    <property type="entry name" value="XLG_GTP-binding"/>
</dbReference>
<evidence type="ECO:0000256" key="7">
    <source>
        <dbReference type="ARBA" id="ARBA00023134"/>
    </source>
</evidence>
<evidence type="ECO:0000256" key="5">
    <source>
        <dbReference type="ARBA" id="ARBA00022833"/>
    </source>
</evidence>
<protein>
    <submittedName>
        <fullName evidence="14">Uncharacterized protein</fullName>
    </submittedName>
</protein>
<dbReference type="Proteomes" id="UP001154282">
    <property type="component" value="Unassembled WGS sequence"/>
</dbReference>
<keyword evidence="6" id="KW-0106">Calcium</keyword>
<dbReference type="GO" id="GO:0005634">
    <property type="term" value="C:nucleus"/>
    <property type="evidence" value="ECO:0007669"/>
    <property type="project" value="UniProtKB-SubCell"/>
</dbReference>
<feature type="region of interest" description="Disordered" evidence="13">
    <location>
        <begin position="134"/>
        <end position="163"/>
    </location>
</feature>
<feature type="binding site" evidence="11">
    <location>
        <begin position="784"/>
        <end position="787"/>
    </location>
    <ligand>
        <name>GTP</name>
        <dbReference type="ChEBI" id="CHEBI:37565"/>
    </ligand>
</feature>
<feature type="binding site" evidence="11">
    <location>
        <begin position="696"/>
        <end position="701"/>
    </location>
    <ligand>
        <name>GTP</name>
        <dbReference type="ChEBI" id="CHEBI:37565"/>
    </ligand>
</feature>
<comment type="similarity">
    <text evidence="10">Belongs to the G-alpha family. XLG subfamily.</text>
</comment>
<feature type="compositionally biased region" description="Acidic residues" evidence="13">
    <location>
        <begin position="203"/>
        <end position="217"/>
    </location>
</feature>
<dbReference type="PANTHER" id="PTHR36486">
    <property type="entry name" value="OS01G0977800 PROTEIN"/>
    <property type="match status" value="1"/>
</dbReference>
<dbReference type="Pfam" id="PF00503">
    <property type="entry name" value="G-alpha"/>
    <property type="match status" value="1"/>
</dbReference>
<evidence type="ECO:0000313" key="15">
    <source>
        <dbReference type="Proteomes" id="UP001154282"/>
    </source>
</evidence>
<comment type="subcellular location">
    <subcellularLocation>
        <location evidence="1">Nucleus</location>
    </subcellularLocation>
</comment>
<dbReference type="InterPro" id="IPR011025">
    <property type="entry name" value="GproteinA_insert"/>
</dbReference>
<keyword evidence="2 12" id="KW-0479">Metal-binding</keyword>
<dbReference type="AlphaFoldDB" id="A0AAV0MKV6"/>
<organism evidence="14 15">
    <name type="scientific">Linum tenue</name>
    <dbReference type="NCBI Taxonomy" id="586396"/>
    <lineage>
        <taxon>Eukaryota</taxon>
        <taxon>Viridiplantae</taxon>
        <taxon>Streptophyta</taxon>
        <taxon>Embryophyta</taxon>
        <taxon>Tracheophyta</taxon>
        <taxon>Spermatophyta</taxon>
        <taxon>Magnoliopsida</taxon>
        <taxon>eudicotyledons</taxon>
        <taxon>Gunneridae</taxon>
        <taxon>Pentapetalae</taxon>
        <taxon>rosids</taxon>
        <taxon>fabids</taxon>
        <taxon>Malpighiales</taxon>
        <taxon>Linaceae</taxon>
        <taxon>Linum</taxon>
    </lineage>
</organism>
<keyword evidence="12" id="KW-0460">Magnesium</keyword>
<sequence length="901" mass="101318">MVPGILRKVLPVATTIPKPNDDDDDDEDEYANKVEYSFAVEYSGPPLPYDIPRVVPVDVDEIPLASTLASASRLSVVPIIQPIVKSTVPNKKLHKELQEGESAARPQLFSTADNSNDHSDSSQVLAGSSEIVEIPDEEDEDEPAGELQDYANPGDGESTKSHSFSCSVSSEIFSGNEDECADEEATPHHVRRPSAVTFRDPDSNDVVEDEDFDDASDAESSIPERPTPAVRPGKKGTCYRCMKGNRFTEKEVCIVCGAKFCSGCVLRAMGSMPEGRKCVTCIGQRIDEVRRKNLGRSSRMLRQLLPKMEIKHIMTSEKSCHVNQLPPELVCINDQYLSEEELVLLQTSAHPPRKLKPGYYWYDKVSGFWGNEGEKPSQIISDQLNIGGHLRRDASKGDTGILINNREITKPELIMLQLLGVKCDGTNSFWVSADGSYQEEGMKNVKGRIWEKPGAKVICTFLSLPTPPDSNGSVRKEPNGATALPNGLQQKLLQKLLLVGNKKSGTSTIFKQAKIIYNVPFSEDERESIKSIIQSNLYRYIGVLLEGRERFEEECLAQMREHPIGESSSSGRVNRQTDTKTIYSIGQRLKSFSDWLLKVMITGNLETIFPASTREYGPFVEELWKDAAIQATYNRRDELPSLPRNATYFLERAADIAMVDYEPSDMDILYAEGITSSRGLSSMEFTFPKSTRDLCDHIGYQHDPSQRYQLIRAHPRALGGNCKWLQMFEDVDMVLFCVSLTDYDKFTENSDGVLTNNMMATKQLFETMVTHPKFEDKKFLLVLNKFDLLEEKIEHVPLTRCEWFKDWDPVIGTNPANSRSRVTNPSLAHRAFQYIAMEFKRFYASLTDKKLYVSVTTGLEADNVDEAFRYAREIMKWEEETFDLNNNNETSSTSMEASSSA</sequence>
<keyword evidence="3 11" id="KW-0547">Nucleotide-binding</keyword>
<dbReference type="Gene3D" id="1.10.400.10">
    <property type="entry name" value="GI Alpha 1, domain 2-like"/>
    <property type="match status" value="1"/>
</dbReference>
<keyword evidence="8" id="KW-0807">Transducer</keyword>
<dbReference type="SUPFAM" id="SSF52540">
    <property type="entry name" value="P-loop containing nucleoside triphosphate hydrolases"/>
    <property type="match status" value="1"/>
</dbReference>
<accession>A0AAV0MKV6</accession>
<dbReference type="GO" id="GO:0008270">
    <property type="term" value="F:zinc ion binding"/>
    <property type="evidence" value="ECO:0007669"/>
    <property type="project" value="UniProtKB-KW"/>
</dbReference>
<reference evidence="14" key="1">
    <citation type="submission" date="2022-08" db="EMBL/GenBank/DDBJ databases">
        <authorList>
            <person name="Gutierrez-Valencia J."/>
        </authorList>
    </citation>
    <scope>NUCLEOTIDE SEQUENCE</scope>
</reference>
<feature type="binding site" evidence="12">
    <location>
        <position position="677"/>
    </location>
    <ligand>
        <name>Mg(2+)</name>
        <dbReference type="ChEBI" id="CHEBI:18420"/>
    </ligand>
</feature>
<comment type="caution">
    <text evidence="14">The sequence shown here is derived from an EMBL/GenBank/DDBJ whole genome shotgun (WGS) entry which is preliminary data.</text>
</comment>
<dbReference type="PRINTS" id="PR00318">
    <property type="entry name" value="GPROTEINA"/>
</dbReference>
<name>A0AAV0MKV6_9ROSI</name>
<evidence type="ECO:0000256" key="13">
    <source>
        <dbReference type="SAM" id="MobiDB-lite"/>
    </source>
</evidence>
<dbReference type="GO" id="GO:0003924">
    <property type="term" value="F:GTPase activity"/>
    <property type="evidence" value="ECO:0007669"/>
    <property type="project" value="InterPro"/>
</dbReference>
<feature type="compositionally biased region" description="Acidic residues" evidence="13">
    <location>
        <begin position="134"/>
        <end position="144"/>
    </location>
</feature>
<dbReference type="GO" id="GO:0031683">
    <property type="term" value="F:G-protein beta/gamma-subunit complex binding"/>
    <property type="evidence" value="ECO:0007669"/>
    <property type="project" value="InterPro"/>
</dbReference>
<evidence type="ECO:0000256" key="2">
    <source>
        <dbReference type="ARBA" id="ARBA00022723"/>
    </source>
</evidence>
<dbReference type="InterPro" id="IPR011011">
    <property type="entry name" value="Znf_FYVE_PHD"/>
</dbReference>
<dbReference type="FunFam" id="3.40.50.300:FF:000720">
    <property type="entry name" value="Guanine nucleotide-binding protein G(k) subunit alpha"/>
    <property type="match status" value="1"/>
</dbReference>
<keyword evidence="9" id="KW-0539">Nucleus</keyword>
<evidence type="ECO:0000256" key="1">
    <source>
        <dbReference type="ARBA" id="ARBA00004123"/>
    </source>
</evidence>
<keyword evidence="5" id="KW-0862">Zinc</keyword>
<feature type="binding site" evidence="12">
    <location>
        <position position="507"/>
    </location>
    <ligand>
        <name>Mg(2+)</name>
        <dbReference type="ChEBI" id="CHEBI:18420"/>
    </ligand>
</feature>
<proteinExistence type="inferred from homology"/>
<dbReference type="Gene3D" id="3.40.50.300">
    <property type="entry name" value="P-loop containing nucleotide triphosphate hydrolases"/>
    <property type="match status" value="1"/>
</dbReference>
<feature type="region of interest" description="Disordered" evidence="13">
    <location>
        <begin position="177"/>
        <end position="229"/>
    </location>
</feature>
<evidence type="ECO:0000256" key="9">
    <source>
        <dbReference type="ARBA" id="ARBA00023242"/>
    </source>
</evidence>
<dbReference type="CDD" id="cd00066">
    <property type="entry name" value="G-alpha"/>
    <property type="match status" value="1"/>
</dbReference>
<keyword evidence="15" id="KW-1185">Reference proteome</keyword>
<dbReference type="InterPro" id="IPR027417">
    <property type="entry name" value="P-loop_NTPase"/>
</dbReference>
<dbReference type="PANTHER" id="PTHR36486:SF4">
    <property type="entry name" value="PH DOMAIN-CONTAINING PROTEIN"/>
    <property type="match status" value="1"/>
</dbReference>
<evidence type="ECO:0000256" key="8">
    <source>
        <dbReference type="ARBA" id="ARBA00023224"/>
    </source>
</evidence>
<dbReference type="PROSITE" id="PS51882">
    <property type="entry name" value="G_ALPHA"/>
    <property type="match status" value="1"/>
</dbReference>
<dbReference type="FunFam" id="1.10.400.10:FF:000005">
    <property type="entry name" value="Extra-large guanine nucleotide-binding protein 3"/>
    <property type="match status" value="1"/>
</dbReference>
<evidence type="ECO:0000256" key="12">
    <source>
        <dbReference type="PIRSR" id="PIRSR601019-2"/>
    </source>
</evidence>
<dbReference type="SMART" id="SM00275">
    <property type="entry name" value="G_alpha"/>
    <property type="match status" value="1"/>
</dbReference>
<evidence type="ECO:0000256" key="6">
    <source>
        <dbReference type="ARBA" id="ARBA00022837"/>
    </source>
</evidence>
<keyword evidence="7 11" id="KW-0342">GTP-binding</keyword>